<dbReference type="EC" id="2.3.1.5" evidence="2"/>
<dbReference type="OrthoDB" id="10260017at2759"/>
<dbReference type="EMBL" id="JAIZAY010000005">
    <property type="protein sequence ID" value="KAJ8041160.1"/>
    <property type="molecule type" value="Genomic_DNA"/>
</dbReference>
<dbReference type="GO" id="GO:0004060">
    <property type="term" value="F:arylamine N-acetyltransferase activity"/>
    <property type="evidence" value="ECO:0007669"/>
    <property type="project" value="UniProtKB-EC"/>
</dbReference>
<name>A0A9Q1HCN2_HOLLE</name>
<organism evidence="3 4">
    <name type="scientific">Holothuria leucospilota</name>
    <name type="common">Black long sea cucumber</name>
    <name type="synonym">Mertensiothuria leucospilota</name>
    <dbReference type="NCBI Taxonomy" id="206669"/>
    <lineage>
        <taxon>Eukaryota</taxon>
        <taxon>Metazoa</taxon>
        <taxon>Echinodermata</taxon>
        <taxon>Eleutherozoa</taxon>
        <taxon>Echinozoa</taxon>
        <taxon>Holothuroidea</taxon>
        <taxon>Aspidochirotacea</taxon>
        <taxon>Aspidochirotida</taxon>
        <taxon>Holothuriidae</taxon>
        <taxon>Holothuria</taxon>
    </lineage>
</organism>
<keyword evidence="4" id="KW-1185">Reference proteome</keyword>
<comment type="similarity">
    <text evidence="1">Belongs to the arylamine N-acetyltransferase family.</text>
</comment>
<dbReference type="Gene3D" id="3.30.2140.20">
    <property type="match status" value="1"/>
</dbReference>
<sequence length="304" mass="34676">MDDISYNLTKHEALTYLENILGIPDPVSFVNKNKVAFLQEMMRQTKLKLPFTNHTFMLTEDILNVYYLQEIKQALFKHEGGNCMALNTFTSAVLQCLGFDTYLIGASIQKWKVPLYNNHTAVITKHLTAPDSLHLVDVGCPIFLPLISLDFDRVSQVYHTRGLQYRLFQVSPGVVQLTRKCEPPKPGLGDGLIYAEDEEFWKVLITYRTSTTRKLAECHYQNDVMKKNPDLAPGVADGFLFIGYPNNLFVNITNNHCLTTTESGHTEATQMENSAHVIDTVLKYFPQYSRNHLEKHAYYSAKKS</sequence>
<dbReference type="Pfam" id="PF00797">
    <property type="entry name" value="Acetyltransf_2"/>
    <property type="match status" value="1"/>
</dbReference>
<proteinExistence type="inferred from homology"/>
<reference evidence="3" key="1">
    <citation type="submission" date="2021-10" db="EMBL/GenBank/DDBJ databases">
        <title>Tropical sea cucumber genome reveals ecological adaptation and Cuvierian tubules defense mechanism.</title>
        <authorList>
            <person name="Chen T."/>
        </authorList>
    </citation>
    <scope>NUCLEOTIDE SEQUENCE</scope>
    <source>
        <strain evidence="3">Nanhai2018</strain>
        <tissue evidence="3">Muscle</tissue>
    </source>
</reference>
<dbReference type="PANTHER" id="PTHR11786">
    <property type="entry name" value="N-HYDROXYARYLAMINE O-ACETYLTRANSFERASE"/>
    <property type="match status" value="1"/>
</dbReference>
<dbReference type="InterPro" id="IPR053710">
    <property type="entry name" value="Arylamine_NAT_domain_sf"/>
</dbReference>
<gene>
    <name evidence="3" type="ORF">HOLleu_11898</name>
</gene>
<protein>
    <recommendedName>
        <fullName evidence="2">arylamine N-acetyltransferase</fullName>
        <ecNumber evidence="2">2.3.1.5</ecNumber>
    </recommendedName>
</protein>
<evidence type="ECO:0000256" key="1">
    <source>
        <dbReference type="ARBA" id="ARBA00006547"/>
    </source>
</evidence>
<comment type="caution">
    <text evidence="3">The sequence shown here is derived from an EMBL/GenBank/DDBJ whole genome shotgun (WGS) entry which is preliminary data.</text>
</comment>
<evidence type="ECO:0000313" key="3">
    <source>
        <dbReference type="EMBL" id="KAJ8041160.1"/>
    </source>
</evidence>
<dbReference type="PANTHER" id="PTHR11786:SF0">
    <property type="entry name" value="ARYLAMINE N-ACETYLTRANSFERASE 4-RELATED"/>
    <property type="match status" value="1"/>
</dbReference>
<accession>A0A9Q1HCN2</accession>
<dbReference type="AlphaFoldDB" id="A0A9Q1HCN2"/>
<dbReference type="InterPro" id="IPR001447">
    <property type="entry name" value="Arylamine_N-AcTrfase"/>
</dbReference>
<evidence type="ECO:0000313" key="4">
    <source>
        <dbReference type="Proteomes" id="UP001152320"/>
    </source>
</evidence>
<dbReference type="Proteomes" id="UP001152320">
    <property type="component" value="Chromosome 5"/>
</dbReference>
<evidence type="ECO:0000256" key="2">
    <source>
        <dbReference type="ARBA" id="ARBA00012701"/>
    </source>
</evidence>
<dbReference type="InterPro" id="IPR038765">
    <property type="entry name" value="Papain-like_cys_pep_sf"/>
</dbReference>
<dbReference type="SUPFAM" id="SSF54001">
    <property type="entry name" value="Cysteine proteinases"/>
    <property type="match status" value="1"/>
</dbReference>